<protein>
    <recommendedName>
        <fullName evidence="4">Transposase-associated domain-containing protein</fullName>
    </recommendedName>
</protein>
<reference evidence="2" key="1">
    <citation type="submission" date="2023-08" db="EMBL/GenBank/DDBJ databases">
        <title>A de novo genome assembly of Solanum verrucosum Schlechtendal, a Mexican diploid species geographically isolated from the other diploid A-genome species in potato relatives.</title>
        <authorList>
            <person name="Hosaka K."/>
        </authorList>
    </citation>
    <scope>NUCLEOTIDE SEQUENCE</scope>
    <source>
        <tissue evidence="2">Young leaves</tissue>
    </source>
</reference>
<dbReference type="EMBL" id="CP133614">
    <property type="protein sequence ID" value="WMV19242.1"/>
    <property type="molecule type" value="Genomic_DNA"/>
</dbReference>
<keyword evidence="3" id="KW-1185">Reference proteome</keyword>
<accession>A0AAF0Q923</accession>
<feature type="compositionally biased region" description="Acidic residues" evidence="1">
    <location>
        <begin position="305"/>
        <end position="324"/>
    </location>
</feature>
<dbReference type="AlphaFoldDB" id="A0AAF0Q923"/>
<evidence type="ECO:0008006" key="4">
    <source>
        <dbReference type="Google" id="ProtNLM"/>
    </source>
</evidence>
<proteinExistence type="predicted"/>
<dbReference type="Proteomes" id="UP001234989">
    <property type="component" value="Chromosome 3"/>
</dbReference>
<evidence type="ECO:0000256" key="1">
    <source>
        <dbReference type="SAM" id="MobiDB-lite"/>
    </source>
</evidence>
<evidence type="ECO:0000313" key="2">
    <source>
        <dbReference type="EMBL" id="WMV19242.1"/>
    </source>
</evidence>
<sequence>MDEAHSYDDIDVLLNDTFRDIAQDEGAYEGPNEDAQIFYNLVDEASQELYPGCKGFSKLSFTIRLYLLNCLHGWSNASFTSLLQLLKEAIPELNIPESYNKAKAVVRDLGLDYKKIDACPNDCMLFRGDYKDDEYCHVCGASRFVEHPEVDSELDSSKKPHRVPIKILRHFSLIPRLKRLFMSSKTAESLRWHDEQRSKNGKLRHPADGQAWKEFDNMHQEFAKDSEHELEDPYDDDKHYVMKIVPRDLFSMSDEAESDVPQSYINEPYDHSMCPSIPEDNSEVDLVRSDIPATVIKVYPREFVAEEPEHESEDEDEFDIEDTS</sequence>
<name>A0AAF0Q923_SOLVR</name>
<evidence type="ECO:0000313" key="3">
    <source>
        <dbReference type="Proteomes" id="UP001234989"/>
    </source>
</evidence>
<feature type="region of interest" description="Disordered" evidence="1">
    <location>
        <begin position="303"/>
        <end position="324"/>
    </location>
</feature>
<organism evidence="2 3">
    <name type="scientific">Solanum verrucosum</name>
    <dbReference type="NCBI Taxonomy" id="315347"/>
    <lineage>
        <taxon>Eukaryota</taxon>
        <taxon>Viridiplantae</taxon>
        <taxon>Streptophyta</taxon>
        <taxon>Embryophyta</taxon>
        <taxon>Tracheophyta</taxon>
        <taxon>Spermatophyta</taxon>
        <taxon>Magnoliopsida</taxon>
        <taxon>eudicotyledons</taxon>
        <taxon>Gunneridae</taxon>
        <taxon>Pentapetalae</taxon>
        <taxon>asterids</taxon>
        <taxon>lamiids</taxon>
        <taxon>Solanales</taxon>
        <taxon>Solanaceae</taxon>
        <taxon>Solanoideae</taxon>
        <taxon>Solaneae</taxon>
        <taxon>Solanum</taxon>
    </lineage>
</organism>
<gene>
    <name evidence="2" type="ORF">MTR67_012627</name>
</gene>
<dbReference type="PANTHER" id="PTHR10775">
    <property type="entry name" value="OS08G0208400 PROTEIN"/>
    <property type="match status" value="1"/>
</dbReference>
<dbReference type="PANTHER" id="PTHR10775:SF190">
    <property type="entry name" value="TNP2-LIKE TRANSPOSON PROTEIN"/>
    <property type="match status" value="1"/>
</dbReference>